<evidence type="ECO:0000313" key="3">
    <source>
        <dbReference type="Proteomes" id="UP000828390"/>
    </source>
</evidence>
<proteinExistence type="predicted"/>
<dbReference type="SMART" id="SM00216">
    <property type="entry name" value="VWD"/>
    <property type="match status" value="1"/>
</dbReference>
<dbReference type="InterPro" id="IPR001846">
    <property type="entry name" value="VWF_type-D"/>
</dbReference>
<dbReference type="PANTHER" id="PTHR37860">
    <property type="entry name" value="AGAP008810-PA"/>
    <property type="match status" value="1"/>
</dbReference>
<name>A0A9D4HU52_DREPO</name>
<evidence type="ECO:0000313" key="2">
    <source>
        <dbReference type="EMBL" id="KAH3731005.1"/>
    </source>
</evidence>
<protein>
    <recommendedName>
        <fullName evidence="1">VWFD domain-containing protein</fullName>
    </recommendedName>
</protein>
<reference evidence="2" key="2">
    <citation type="submission" date="2020-11" db="EMBL/GenBank/DDBJ databases">
        <authorList>
            <person name="McCartney M.A."/>
            <person name="Auch B."/>
            <person name="Kono T."/>
            <person name="Mallez S."/>
            <person name="Becker A."/>
            <person name="Gohl D.M."/>
            <person name="Silverstein K.A.T."/>
            <person name="Koren S."/>
            <person name="Bechman K.B."/>
            <person name="Herman A."/>
            <person name="Abrahante J.E."/>
            <person name="Garbe J."/>
        </authorList>
    </citation>
    <scope>NUCLEOTIDE SEQUENCE</scope>
    <source>
        <strain evidence="2">Duluth1</strain>
        <tissue evidence="2">Whole animal</tissue>
    </source>
</reference>
<accession>A0A9D4HU52</accession>
<reference evidence="2" key="1">
    <citation type="journal article" date="2019" name="bioRxiv">
        <title>The Genome of the Zebra Mussel, Dreissena polymorpha: A Resource for Invasive Species Research.</title>
        <authorList>
            <person name="McCartney M.A."/>
            <person name="Auch B."/>
            <person name="Kono T."/>
            <person name="Mallez S."/>
            <person name="Zhang Y."/>
            <person name="Obille A."/>
            <person name="Becker A."/>
            <person name="Abrahante J.E."/>
            <person name="Garbe J."/>
            <person name="Badalamenti J.P."/>
            <person name="Herman A."/>
            <person name="Mangelson H."/>
            <person name="Liachko I."/>
            <person name="Sullivan S."/>
            <person name="Sone E.D."/>
            <person name="Koren S."/>
            <person name="Silverstein K.A.T."/>
            <person name="Beckman K.B."/>
            <person name="Gohl D.M."/>
        </authorList>
    </citation>
    <scope>NUCLEOTIDE SEQUENCE</scope>
    <source>
        <strain evidence="2">Duluth1</strain>
        <tissue evidence="2">Whole animal</tissue>
    </source>
</reference>
<dbReference type="Pfam" id="PF00094">
    <property type="entry name" value="VWD"/>
    <property type="match status" value="1"/>
</dbReference>
<evidence type="ECO:0000259" key="1">
    <source>
        <dbReference type="PROSITE" id="PS51233"/>
    </source>
</evidence>
<sequence length="3158" mass="354245">MGNIWKSSADLKGKIKIPALDIATQIEADHSHDFPKHFNSSLSIKNKGKPYSASISLLDKSATSLVMYSSIRFATPKQDMEIENEIKQVTDQNDKYISTLSIQMQKDEKSVITTTYEDKPSSHKIDSVINVNGWSPITVHGEFGGSPQLIAELSYEKDSKTYRGMLKSFDDSITYEVHMEMEKPDYKGSIGLIGKVPGNMISVQADLKWGNPVEELQKTNIYAWVDIPSSDQMNGSIALKTSHRAIIFNVNHQTRGDRFVSHADFEWENNAKVEVDTSLQLAGANVLGRFHLQTPFAEIPILSVDVDHVSDSEEYNTKVNIQLDKKISVATVLKKPINLRTFVATLDLETSFKDIKKVNIFINHKMGDSLASAAKLSWNKQFVNMDVVLQNATKGMKVSYEGMIDLKTSWNALKKGLIKFSHDNNGKKFNTLASLLHNRQEYKINSSVTHLPYAKYVDNEGELTISIPLGKVETRWNHRHAENTVATTLAANIGSNRISVKLRGTLQKDISMTLLMETYREQIGYSVLNSSLIVKSDDPSMHAHFNLVSNGVILASANASYNKYPEIFKTGLSITIPDLNINSIISLEADVLDLQNPNARLVFDINPDLNMNIVASTILLNSSHWAKSSILWKTTMPGYNQVKYTYELLELPDSRGLKTISTLNYQVDKEIKLETTLYELHNLLNVSVVLTTTNPHLPRIEGGVFFSGQLETFQSGAHVEVVPYLDRNAISLNYDATSGILSSLNLTLPSLKYPVIQMAIEGNFADDFKTSQFRTKCIYGESESIIFSFNHYTDKVILVATADAVTPIGSLSASVEGKLSSFNSKIAIVDKFERNYSMDFKLHNTDKFEITTIVSTFGRRDIIGKFTHTGSPTKFNCSAELSHDRKNNFLSTISFRVTDVLTLSVAGSLRTELISNADKFDTSLYIHGSKSKIIINGEISRNNEKTSSVDFSVNADSDVDVSLSIRSPFLKSIKSSLRHIYKNNFVETQAALIYGGETKLSAFVQLSDGKTKVGEIKISTFLTEDFVSRTRIDGTWTNFNLNSEALYGNKMCMIDWTQRVDRNLLDQRITFSATGIDDISSTLSFVGDYKQLKSFAELNKGTQIHRIDVSFNNDVDIEGSVLISSPIVKPVSAVFYIKGPLTALTSHAEINIENKKSEMDIRLNTKPFDVLLSLKSPYTRDVSVTASQKGSFPSYLATTKLSIQGIEEIEAKVTIVKTDKITTTLEISPMNIKKIVMAVYLPDFTRNVTQKGGKQTLGASFMNGNEKSSIDMSCQFDKVYFLRVSLNSPFTEPMSVYLKHDGGINSFKSHADLSIGAKTSDFDIRFSSVGKTEGALKINSFLIPKLTLEFGHSGTQSSFNAYALYKYGENKTAANMTVNIDNKYQASLEISLPKRSPIIIHFTYSSDIDALTCNGEVTYGQKWEAEFRLQRTNRYQFNLFFNPPTSFMEPVKLNFSLVRFAGGLILNVEYAFGSAKSNADLAVSFLDSNMEIKTNISCEEFLAIFNVSARSIENSIDISSHAEFIISLEKTDVDFKYQLSEERYYVSIISDSPFLPEIDANLLINGMPRQFNVEGTLAIDGDLSSVKLTSDLKSKTNVEISINTPYSDEIYMSLRHTYAYPKYMVLIVNSKVNGVVRDAVFSMNLNSMDFLKLYLTINNPHFSINFSNNRTMDGRDGFVHKGFWEVYVGDKFIRVLSSIRSLDDFGFRYYLPLKNGWYVGNMEYTHNEMTTRVIILDDILKHKIELIYNVSPELKLLIDVDWPSIPTLQSNIYLKRTQTDVTGGSSIIIDGENKGSLELNFNGDKRIASFKLDLPTYNGFEKLSGSLIKKSEKSLEMLSGSILRKGERLVEFDIKYDLKNSFVDIDISSTEPQQSSLKFKASAEKDMFKTNWVLNFIDVHKGHIEFKKGKDQYLLNFDVEDYTLKIDFHNQQGVVESEIVVNIPNRDIISCQVRYTDNLPSVVTGNVHFTWNSTMAFEFDLQLKTSSGLEGSAILKTPFPKYKYTELKGFHQGTWAQYRTSAQCTFVGKSISIAADITPIKVRVIIQTPFKYTENVEFDFFQSTGDSEYKAGMNVIYATGKELTLTVGHASKKMSMASFVAFESPFTSPLAIIANHTGTLSSDFTTIYQVKNGADSVTIEVTMKYGLQSIVCLSSLTTVFEGEISEQSFKVTHIGRLDRFKTEASVKVFGQEISLDTSFQLDPVMEASITLLTPYTNIRNLHAAFTNNYNPNSILSTGIVQWAENRKFTGRIDVVKNVLNHMTANMETSMSLTTPFEALKQTALSVSHKMSPKGLQEGLKLVYNNKVILDADLEHNILGEHKSALVFVRAPRPMKFEIDGDFTLKCVDFEMVLDWNPLNISQNINLNAGYDIRSNKVAKFNITGFGKVLSLDTIYSARTSKANVAWGLRSSQKVGYEVSLRDNTRDFKLILPTRSIALLSKHSNGKIDVDFMWNADVNPTEKVFMRSSVVQNGNYIKTDMTLGVPQLKKLFKFGTEFIVNRGRTIFDGRTEISYSADSNKTFAISCKLEDVSSDGGKNYSLIFDLSHPHTTVGINLKSHIGRSSTGYSSGLTLIYMTARRQMQPFSIGGVVDKRKQSISLEIKTPVKLISISGSAQTDDKFRLSLLNVYDNKDPLVTVFTIDRASRSIDFMINYDIDRPQNEFHIRANYVNSSALQAEVYHLVDTNHIQDVLVTVRLNTSHLIHSRIHWQPEMIKDLEAFRSKKSDEYNNRIERFVQKMMISFTEELLNKKRIIWGAVGEEIGPENAAKFEAVVMPYFDQGRSMIITLTDPMVQRVKTVLTQSRSKYSATMVSYKTFVNKPLLENIAVGDVMKADLFAGIRKNVSDKFNVLSEKLSVQRRLLQAVASNGIVWSGEKGTQVLPKMVAQKLGYLKVGTYLESHIHTLLLDIEQDIQKSLKGMEDFLLTHIRSPITIWDPANGEIQLEQYLPIPLQSLDAMPILEYGQKVERLRNMIPDTLPSVRLPEVPSEWLPPFSGVATISKGQRITTFDGFIYDLEDKCTFVLARDFNNNNFTIVLSNEGDTTLNLITRTHSISVNVLGQVVDGDQKVTIPATIGDLSIQELNGIINIVNGEHFNIVYDTSVDHITVKISGWYFGKVAGLLGIYDNEPSNELVTSFNKIIDNSSRFAKTWTVSAASC</sequence>
<comment type="caution">
    <text evidence="2">The sequence shown here is derived from an EMBL/GenBank/DDBJ whole genome shotgun (WGS) entry which is preliminary data.</text>
</comment>
<dbReference type="PROSITE" id="PS51233">
    <property type="entry name" value="VWFD"/>
    <property type="match status" value="1"/>
</dbReference>
<gene>
    <name evidence="2" type="ORF">DPMN_057009</name>
</gene>
<dbReference type="PANTHER" id="PTHR37860:SF1">
    <property type="match status" value="1"/>
</dbReference>
<keyword evidence="3" id="KW-1185">Reference proteome</keyword>
<organism evidence="2 3">
    <name type="scientific">Dreissena polymorpha</name>
    <name type="common">Zebra mussel</name>
    <name type="synonym">Mytilus polymorpha</name>
    <dbReference type="NCBI Taxonomy" id="45954"/>
    <lineage>
        <taxon>Eukaryota</taxon>
        <taxon>Metazoa</taxon>
        <taxon>Spiralia</taxon>
        <taxon>Lophotrochozoa</taxon>
        <taxon>Mollusca</taxon>
        <taxon>Bivalvia</taxon>
        <taxon>Autobranchia</taxon>
        <taxon>Heteroconchia</taxon>
        <taxon>Euheterodonta</taxon>
        <taxon>Imparidentia</taxon>
        <taxon>Neoheterodontei</taxon>
        <taxon>Myida</taxon>
        <taxon>Dreissenoidea</taxon>
        <taxon>Dreissenidae</taxon>
        <taxon>Dreissena</taxon>
    </lineage>
</organism>
<dbReference type="Proteomes" id="UP000828390">
    <property type="component" value="Unassembled WGS sequence"/>
</dbReference>
<feature type="domain" description="VWFD" evidence="1">
    <location>
        <begin position="2996"/>
        <end position="3158"/>
    </location>
</feature>
<dbReference type="EMBL" id="JAIWYP010000012">
    <property type="protein sequence ID" value="KAH3731005.1"/>
    <property type="molecule type" value="Genomic_DNA"/>
</dbReference>